<reference evidence="1" key="1">
    <citation type="submission" date="2021-06" db="EMBL/GenBank/DDBJ databases">
        <authorList>
            <person name="Kallberg Y."/>
            <person name="Tangrot J."/>
            <person name="Rosling A."/>
        </authorList>
    </citation>
    <scope>NUCLEOTIDE SEQUENCE</scope>
    <source>
        <strain evidence="1">MA461A</strain>
    </source>
</reference>
<accession>A0ACA9LQL0</accession>
<keyword evidence="2" id="KW-1185">Reference proteome</keyword>
<evidence type="ECO:0000313" key="2">
    <source>
        <dbReference type="Proteomes" id="UP000789920"/>
    </source>
</evidence>
<comment type="caution">
    <text evidence="1">The sequence shown here is derived from an EMBL/GenBank/DDBJ whole genome shotgun (WGS) entry which is preliminary data.</text>
</comment>
<dbReference type="EMBL" id="CAJVQC010004398">
    <property type="protein sequence ID" value="CAG8540091.1"/>
    <property type="molecule type" value="Genomic_DNA"/>
</dbReference>
<name>A0ACA9LQL0_9GLOM</name>
<sequence length="513" mass="57884">MDGVFLESGPWRINSNQTLRLIDGAWNEYANVLYVDQPIGTGFSFANSDSYLHNVTQIPSQFLLFLDKFFKIFPEYSKDEIYIAGESFAGTFIPYIASAILKRNSERKSSINLKYNVKGIAIGNGWIDPITQYNAYYTFAVEHNLLDEENKALAKDKLDTCMKAQKEKVRIHLDDVGKNETCVNQYDIRDHSDSYPSCGMSWPYDIKTVSAYLRRSDVIGAIHAGDQQIGWTECNNGVGHDFDDDPSPPAVQLLPSILKQINVLLYIGDQDLICNKNGIEDMIKGLEWNGAKGFKDLTEKHWFVNDKLVGHMLSERNLTFMVVHNASHMVPYDEPGVSMSMMYWFIGLDKHIETKFSSKFKLGSDTTTPTSNANGTIYNGEDSEILNRYYNASYEGSEINVTNVLLVINYAFASDLYHIQFPSLFGTATLIVVICGVIALAVFVFRGRFRRRKSTSQVMKAAVGSSDSEMTELVIETPLNSEDIDHFGDSDEEDNHDHDRSPLTSRARSDHNN</sequence>
<dbReference type="Proteomes" id="UP000789920">
    <property type="component" value="Unassembled WGS sequence"/>
</dbReference>
<organism evidence="1 2">
    <name type="scientific">Racocetra persica</name>
    <dbReference type="NCBI Taxonomy" id="160502"/>
    <lineage>
        <taxon>Eukaryota</taxon>
        <taxon>Fungi</taxon>
        <taxon>Fungi incertae sedis</taxon>
        <taxon>Mucoromycota</taxon>
        <taxon>Glomeromycotina</taxon>
        <taxon>Glomeromycetes</taxon>
        <taxon>Diversisporales</taxon>
        <taxon>Gigasporaceae</taxon>
        <taxon>Racocetra</taxon>
    </lineage>
</organism>
<protein>
    <submittedName>
        <fullName evidence="1">12178_t:CDS:1</fullName>
    </submittedName>
</protein>
<evidence type="ECO:0000313" key="1">
    <source>
        <dbReference type="EMBL" id="CAG8540091.1"/>
    </source>
</evidence>
<gene>
    <name evidence="1" type="ORF">RPERSI_LOCUS3514</name>
</gene>
<proteinExistence type="predicted"/>